<reference evidence="9 10" key="1">
    <citation type="submission" date="2021-10" db="EMBL/GenBank/DDBJ databases">
        <title>Streptomyces gossypii sp. nov., isolated from soil collected from cotton field.</title>
        <authorList>
            <person name="Ge X."/>
            <person name="Chen X."/>
            <person name="Liu W."/>
        </authorList>
    </citation>
    <scope>NUCLEOTIDE SEQUENCE [LARGE SCALE GENOMIC DNA]</scope>
    <source>
        <strain evidence="9 10">N2-109</strain>
    </source>
</reference>
<accession>A0ABT2JMP7</accession>
<evidence type="ECO:0000256" key="5">
    <source>
        <dbReference type="ARBA" id="ARBA00022692"/>
    </source>
</evidence>
<feature type="transmembrane region" description="Helical" evidence="8">
    <location>
        <begin position="260"/>
        <end position="289"/>
    </location>
</feature>
<evidence type="ECO:0000256" key="7">
    <source>
        <dbReference type="ARBA" id="ARBA00023136"/>
    </source>
</evidence>
<dbReference type="InterPro" id="IPR037294">
    <property type="entry name" value="ABC_BtuC-like"/>
</dbReference>
<keyword evidence="10" id="KW-1185">Reference proteome</keyword>
<sequence>MNGAEVKPSVAPGVRLGGHVSFVWRPWIVCVTLLLAAATFLVFCLSISIGDFPIGLSRVIATIFGRGEQVDEFVVMDLRMPRALAGLVVGIALGVSGAITQSVARNPLASPDILGITGGAGAVAVFLVTVSGGTATAVVSTVGLSAAAVAGGLGTGLLVYFLAWRRGIDGFRLILIGISVSAVMEAITTWLLVRADINDVARAQTWLVGSLDNRSWDEVRVALWCSLVLLAVVACAAFQFKPMHLGDEVAAGLGVRYSRVRALLLLCAVLLAAVAVGAAGPVPFVALVAPQVAMRLTRYPTPPMVASGLVGALLLIGSDLTARTMLPVSLPVGVVTAAIGGPFLVYLLVRANRR</sequence>
<gene>
    <name evidence="9" type="ORF">LHJ74_02320</name>
</gene>
<evidence type="ECO:0000256" key="8">
    <source>
        <dbReference type="SAM" id="Phobius"/>
    </source>
</evidence>
<evidence type="ECO:0000256" key="2">
    <source>
        <dbReference type="ARBA" id="ARBA00007935"/>
    </source>
</evidence>
<dbReference type="EMBL" id="JAJAGO010000001">
    <property type="protein sequence ID" value="MCT2588784.1"/>
    <property type="molecule type" value="Genomic_DNA"/>
</dbReference>
<evidence type="ECO:0000256" key="4">
    <source>
        <dbReference type="ARBA" id="ARBA00022475"/>
    </source>
</evidence>
<evidence type="ECO:0000313" key="9">
    <source>
        <dbReference type="EMBL" id="MCT2588784.1"/>
    </source>
</evidence>
<feature type="transmembrane region" description="Helical" evidence="8">
    <location>
        <begin position="170"/>
        <end position="193"/>
    </location>
</feature>
<comment type="similarity">
    <text evidence="2">Belongs to the binding-protein-dependent transport system permease family. FecCD subfamily.</text>
</comment>
<dbReference type="CDD" id="cd06550">
    <property type="entry name" value="TM_ABC_iron-siderophores_like"/>
    <property type="match status" value="1"/>
</dbReference>
<comment type="caution">
    <text evidence="9">The sequence shown here is derived from an EMBL/GenBank/DDBJ whole genome shotgun (WGS) entry which is preliminary data.</text>
</comment>
<evidence type="ECO:0000256" key="1">
    <source>
        <dbReference type="ARBA" id="ARBA00004651"/>
    </source>
</evidence>
<feature type="transmembrane region" description="Helical" evidence="8">
    <location>
        <begin position="83"/>
        <end position="101"/>
    </location>
</feature>
<feature type="transmembrane region" description="Helical" evidence="8">
    <location>
        <begin position="301"/>
        <end position="322"/>
    </location>
</feature>
<dbReference type="Pfam" id="PF01032">
    <property type="entry name" value="FecCD"/>
    <property type="match status" value="1"/>
</dbReference>
<keyword evidence="5 8" id="KW-0812">Transmembrane</keyword>
<evidence type="ECO:0000256" key="3">
    <source>
        <dbReference type="ARBA" id="ARBA00022448"/>
    </source>
</evidence>
<evidence type="ECO:0000256" key="6">
    <source>
        <dbReference type="ARBA" id="ARBA00022989"/>
    </source>
</evidence>
<feature type="transmembrane region" description="Helical" evidence="8">
    <location>
        <begin position="113"/>
        <end position="130"/>
    </location>
</feature>
<dbReference type="InterPro" id="IPR000522">
    <property type="entry name" value="ABC_transptr_permease_BtuC"/>
</dbReference>
<feature type="transmembrane region" description="Helical" evidence="8">
    <location>
        <begin position="26"/>
        <end position="49"/>
    </location>
</feature>
<feature type="transmembrane region" description="Helical" evidence="8">
    <location>
        <begin position="142"/>
        <end position="164"/>
    </location>
</feature>
<evidence type="ECO:0000313" key="10">
    <source>
        <dbReference type="Proteomes" id="UP001156389"/>
    </source>
</evidence>
<keyword evidence="4" id="KW-1003">Cell membrane</keyword>
<dbReference type="PANTHER" id="PTHR30472">
    <property type="entry name" value="FERRIC ENTEROBACTIN TRANSPORT SYSTEM PERMEASE PROTEIN"/>
    <property type="match status" value="1"/>
</dbReference>
<feature type="transmembrane region" description="Helical" evidence="8">
    <location>
        <begin position="328"/>
        <end position="349"/>
    </location>
</feature>
<protein>
    <submittedName>
        <fullName evidence="9">Iron ABC transporter permease</fullName>
    </submittedName>
</protein>
<name>A0ABT2JMP7_9ACTN</name>
<dbReference type="PANTHER" id="PTHR30472:SF24">
    <property type="entry name" value="FERRIC ENTEROBACTIN TRANSPORT SYSTEM PERMEASE PROTEIN FEPG"/>
    <property type="match status" value="1"/>
</dbReference>
<keyword evidence="3" id="KW-0813">Transport</keyword>
<dbReference type="Proteomes" id="UP001156389">
    <property type="component" value="Unassembled WGS sequence"/>
</dbReference>
<proteinExistence type="inferred from homology"/>
<feature type="transmembrane region" description="Helical" evidence="8">
    <location>
        <begin position="221"/>
        <end position="240"/>
    </location>
</feature>
<dbReference type="RefSeq" id="WP_260215710.1">
    <property type="nucleotide sequence ID" value="NZ_JAJAGO010000001.1"/>
</dbReference>
<keyword evidence="6 8" id="KW-1133">Transmembrane helix</keyword>
<dbReference type="SUPFAM" id="SSF81345">
    <property type="entry name" value="ABC transporter involved in vitamin B12 uptake, BtuC"/>
    <property type="match status" value="1"/>
</dbReference>
<organism evidence="9 10">
    <name type="scientific">Streptomyces gossypii</name>
    <dbReference type="NCBI Taxonomy" id="2883101"/>
    <lineage>
        <taxon>Bacteria</taxon>
        <taxon>Bacillati</taxon>
        <taxon>Actinomycetota</taxon>
        <taxon>Actinomycetes</taxon>
        <taxon>Kitasatosporales</taxon>
        <taxon>Streptomycetaceae</taxon>
        <taxon>Streptomyces</taxon>
    </lineage>
</organism>
<comment type="subcellular location">
    <subcellularLocation>
        <location evidence="1">Cell membrane</location>
        <topology evidence="1">Multi-pass membrane protein</topology>
    </subcellularLocation>
</comment>
<keyword evidence="7 8" id="KW-0472">Membrane</keyword>
<dbReference type="Gene3D" id="1.10.3470.10">
    <property type="entry name" value="ABC transporter involved in vitamin B12 uptake, BtuC"/>
    <property type="match status" value="1"/>
</dbReference>